<dbReference type="EMBL" id="CP046904">
    <property type="protein sequence ID" value="QGZ42803.1"/>
    <property type="molecule type" value="Genomic_DNA"/>
</dbReference>
<evidence type="ECO:0000313" key="3">
    <source>
        <dbReference type="EMBL" id="TWI44096.1"/>
    </source>
</evidence>
<dbReference type="OrthoDB" id="116243at2"/>
<dbReference type="Pfam" id="PF14417">
    <property type="entry name" value="MEDS"/>
    <property type="match status" value="1"/>
</dbReference>
<protein>
    <submittedName>
        <fullName evidence="3">DcmR-like sensory protein</fullName>
    </submittedName>
</protein>
<reference evidence="3" key="2">
    <citation type="submission" date="2019-07" db="EMBL/GenBank/DDBJ databases">
        <authorList>
            <person name="Whitman W."/>
            <person name="Huntemann M."/>
            <person name="Clum A."/>
            <person name="Pillay M."/>
            <person name="Palaniappan K."/>
            <person name="Varghese N."/>
            <person name="Mikhailova N."/>
            <person name="Stamatis D."/>
            <person name="Reddy T."/>
            <person name="Daum C."/>
            <person name="Shapiro N."/>
            <person name="Ivanova N."/>
            <person name="Kyrpides N."/>
            <person name="Woyke T."/>
        </authorList>
    </citation>
    <scope>NUCLEOTIDE SEQUENCE</scope>
    <source>
        <strain evidence="3">CGMCC 1.10685</strain>
    </source>
</reference>
<dbReference type="Proteomes" id="UP000315112">
    <property type="component" value="Unassembled WGS sequence"/>
</dbReference>
<name>A0A562PJB4_9BURK</name>
<keyword evidence="5" id="KW-1185">Reference proteome</keyword>
<dbReference type="AlphaFoldDB" id="A0A562PJB4"/>
<reference evidence="3 4" key="1">
    <citation type="journal article" date="2015" name="Stand. Genomic Sci.">
        <title>Genomic Encyclopedia of Bacterial and Archaeal Type Strains, Phase III: the genomes of soil and plant-associated and newly described type strains.</title>
        <authorList>
            <person name="Whitman W.B."/>
            <person name="Woyke T."/>
            <person name="Klenk H.P."/>
            <person name="Zhou Y."/>
            <person name="Lilburn T.G."/>
            <person name="Beck B.J."/>
            <person name="De Vos P."/>
            <person name="Vandamme P."/>
            <person name="Eisen J.A."/>
            <person name="Garrity G."/>
            <person name="Hugenholtz P."/>
            <person name="Kyrpides N.C."/>
        </authorList>
    </citation>
    <scope>NUCLEOTIDE SEQUENCE [LARGE SCALE GENOMIC DNA]</scope>
    <source>
        <strain evidence="3 4">CGMCC 1.10685</strain>
    </source>
</reference>
<evidence type="ECO:0000313" key="2">
    <source>
        <dbReference type="EMBL" id="QGZ42803.1"/>
    </source>
</evidence>
<gene>
    <name evidence="2" type="ORF">GO485_29700</name>
    <name evidence="3" type="ORF">IP92_04615</name>
</gene>
<dbReference type="RefSeq" id="WP_145879632.1">
    <property type="nucleotide sequence ID" value="NZ_CP046904.1"/>
</dbReference>
<evidence type="ECO:0000313" key="5">
    <source>
        <dbReference type="Proteomes" id="UP000437862"/>
    </source>
</evidence>
<accession>A0A562PJB4</accession>
<reference evidence="2 5" key="3">
    <citation type="submission" date="2019-12" db="EMBL/GenBank/DDBJ databases">
        <title>Draft Genome Sequences of Six Type Strains of the Genus Massilia.</title>
        <authorList>
            <person name="Miess H."/>
            <person name="Frediansyah A."/>
            <person name="Goeker M."/>
            <person name="Gross H."/>
        </authorList>
    </citation>
    <scope>NUCLEOTIDE SEQUENCE [LARGE SCALE GENOMIC DNA]</scope>
    <source>
        <strain evidence="2 5">DSM 26639</strain>
    </source>
</reference>
<organism evidence="3 4">
    <name type="scientific">Pseudoduganella flava</name>
    <dbReference type="NCBI Taxonomy" id="871742"/>
    <lineage>
        <taxon>Bacteria</taxon>
        <taxon>Pseudomonadati</taxon>
        <taxon>Pseudomonadota</taxon>
        <taxon>Betaproteobacteria</taxon>
        <taxon>Burkholderiales</taxon>
        <taxon>Oxalobacteraceae</taxon>
        <taxon>Telluria group</taxon>
        <taxon>Pseudoduganella</taxon>
    </lineage>
</organism>
<sequence length="209" mass="23576">MRTMSIAGTQLDAYHVCAFFDSRTQEYAVLTPFYQEAVTQREKNLHIVAAELHDDHKARLRDGGIDTHHCETCGQLEVLGWQEAYLNADGAFDKNKMLATVDALTREATAGQFTGLRIMGNMGWAFADLPGAEDLIEYEAEVNEVLARNRQPAVCVYDTAKLSGAMMMDLLRTHPLTLINGVIQENPYFTPPREMLDELRRRRGHMKDA</sequence>
<dbReference type="EMBL" id="VLKW01000010">
    <property type="protein sequence ID" value="TWI44096.1"/>
    <property type="molecule type" value="Genomic_DNA"/>
</dbReference>
<evidence type="ECO:0000313" key="4">
    <source>
        <dbReference type="Proteomes" id="UP000315112"/>
    </source>
</evidence>
<proteinExistence type="predicted"/>
<feature type="domain" description="MEDS" evidence="1">
    <location>
        <begin position="15"/>
        <end position="175"/>
    </location>
</feature>
<dbReference type="InterPro" id="IPR025847">
    <property type="entry name" value="MEDS_domain"/>
</dbReference>
<dbReference type="Proteomes" id="UP000437862">
    <property type="component" value="Chromosome"/>
</dbReference>
<evidence type="ECO:0000259" key="1">
    <source>
        <dbReference type="Pfam" id="PF14417"/>
    </source>
</evidence>